<evidence type="ECO:0000256" key="1">
    <source>
        <dbReference type="ARBA" id="ARBA00004370"/>
    </source>
</evidence>
<comment type="caution">
    <text evidence="9">The sequence shown here is derived from an EMBL/GenBank/DDBJ whole genome shotgun (WGS) entry which is preliminary data.</text>
</comment>
<dbReference type="Gene3D" id="1.10.520.20">
    <property type="entry name" value="N-terminal domain of the delta subunit of the F1F0-ATP synthase"/>
    <property type="match status" value="1"/>
</dbReference>
<dbReference type="PROSITE" id="PS00389">
    <property type="entry name" value="ATPASE_DELTA"/>
    <property type="match status" value="1"/>
</dbReference>
<evidence type="ECO:0000313" key="9">
    <source>
        <dbReference type="EMBL" id="RFU62323.1"/>
    </source>
</evidence>
<dbReference type="InterPro" id="IPR000711">
    <property type="entry name" value="ATPase_OSCP/dsu"/>
</dbReference>
<dbReference type="GO" id="GO:0046933">
    <property type="term" value="F:proton-transporting ATP synthase activity, rotational mechanism"/>
    <property type="evidence" value="ECO:0007669"/>
    <property type="project" value="UniProtKB-UniRule"/>
</dbReference>
<organism evidence="9 10">
    <name type="scientific">Peribacillus glennii</name>
    <dbReference type="NCBI Taxonomy" id="2303991"/>
    <lineage>
        <taxon>Bacteria</taxon>
        <taxon>Bacillati</taxon>
        <taxon>Bacillota</taxon>
        <taxon>Bacilli</taxon>
        <taxon>Bacillales</taxon>
        <taxon>Bacillaceae</taxon>
        <taxon>Peribacillus</taxon>
    </lineage>
</organism>
<dbReference type="Proteomes" id="UP000262939">
    <property type="component" value="Unassembled WGS sequence"/>
</dbReference>
<dbReference type="AlphaFoldDB" id="A0A372LBM3"/>
<dbReference type="InterPro" id="IPR020781">
    <property type="entry name" value="ATPase_OSCP/d_CS"/>
</dbReference>
<evidence type="ECO:0000256" key="8">
    <source>
        <dbReference type="HAMAP-Rule" id="MF_01416"/>
    </source>
</evidence>
<dbReference type="GO" id="GO:0045259">
    <property type="term" value="C:proton-transporting ATP synthase complex"/>
    <property type="evidence" value="ECO:0007669"/>
    <property type="project" value="UniProtKB-KW"/>
</dbReference>
<evidence type="ECO:0000256" key="3">
    <source>
        <dbReference type="ARBA" id="ARBA00022781"/>
    </source>
</evidence>
<comment type="similarity">
    <text evidence="8">Belongs to the ATPase delta chain family.</text>
</comment>
<comment type="function">
    <text evidence="8">This protein is part of the stalk that links CF(0) to CF(1). It either transmits conformational changes from CF(0) to CF(1) or is implicated in proton conduction.</text>
</comment>
<name>A0A372LBM3_9BACI</name>
<comment type="function">
    <text evidence="8">F(1)F(0) ATP synthase produces ATP from ADP in the presence of a proton or sodium gradient. F-type ATPases consist of two structural domains, F(1) containing the extramembraneous catalytic core and F(0) containing the membrane proton channel, linked together by a central stalk and a peripheral stalk. During catalysis, ATP synthesis in the catalytic domain of F(1) is coupled via a rotary mechanism of the central stalk subunits to proton translocation.</text>
</comment>
<keyword evidence="8" id="KW-1003">Cell membrane</keyword>
<evidence type="ECO:0000256" key="4">
    <source>
        <dbReference type="ARBA" id="ARBA00023065"/>
    </source>
</evidence>
<evidence type="ECO:0000256" key="2">
    <source>
        <dbReference type="ARBA" id="ARBA00022448"/>
    </source>
</evidence>
<dbReference type="HAMAP" id="MF_01416">
    <property type="entry name" value="ATP_synth_delta_bact"/>
    <property type="match status" value="1"/>
</dbReference>
<sequence>MSDISVAKRYAVALFEIAKEQNLLESFEEELRTVREVFMNNKQLLAFLQHPKVTPASKKKFVEEAFEGLSTQVKNTLLLMVDRQRSDVISQMAVDFIELANDERSVAEALVYSVRPLTDTERESVSSAFAAKIGKKTLRIENIVDRSILGGIKLRIGNRIYDGSVSGKLERLEKELLG</sequence>
<keyword evidence="6 8" id="KW-0139">CF(1)</keyword>
<dbReference type="InterPro" id="IPR026015">
    <property type="entry name" value="ATP_synth_OSCP/delta_N_sf"/>
</dbReference>
<keyword evidence="2 8" id="KW-0813">Transport</keyword>
<dbReference type="RefSeq" id="WP_117323219.1">
    <property type="nucleotide sequence ID" value="NZ_QVTD01000010.1"/>
</dbReference>
<comment type="subcellular location">
    <subcellularLocation>
        <location evidence="8">Cell membrane</location>
        <topology evidence="8">Peripheral membrane protein</topology>
    </subcellularLocation>
    <subcellularLocation>
        <location evidence="1">Membrane</location>
    </subcellularLocation>
</comment>
<evidence type="ECO:0000313" key="10">
    <source>
        <dbReference type="Proteomes" id="UP000262939"/>
    </source>
</evidence>
<evidence type="ECO:0000256" key="5">
    <source>
        <dbReference type="ARBA" id="ARBA00023136"/>
    </source>
</evidence>
<evidence type="ECO:0000256" key="6">
    <source>
        <dbReference type="ARBA" id="ARBA00023196"/>
    </source>
</evidence>
<keyword evidence="10" id="KW-1185">Reference proteome</keyword>
<keyword evidence="4 8" id="KW-0406">Ion transport</keyword>
<dbReference type="EMBL" id="QVTD01000010">
    <property type="protein sequence ID" value="RFU62323.1"/>
    <property type="molecule type" value="Genomic_DNA"/>
</dbReference>
<proteinExistence type="inferred from homology"/>
<keyword evidence="5 8" id="KW-0472">Membrane</keyword>
<dbReference type="PANTHER" id="PTHR11910">
    <property type="entry name" value="ATP SYNTHASE DELTA CHAIN"/>
    <property type="match status" value="1"/>
</dbReference>
<accession>A0A372LBM3</accession>
<protein>
    <recommendedName>
        <fullName evidence="8">ATP synthase subunit delta</fullName>
    </recommendedName>
    <alternativeName>
        <fullName evidence="8">ATP synthase F(1) sector subunit delta</fullName>
    </alternativeName>
    <alternativeName>
        <fullName evidence="8">F-type ATPase subunit delta</fullName>
        <shortName evidence="8">F-ATPase subunit delta</shortName>
    </alternativeName>
</protein>
<dbReference type="GO" id="GO:0005886">
    <property type="term" value="C:plasma membrane"/>
    <property type="evidence" value="ECO:0007669"/>
    <property type="project" value="UniProtKB-SubCell"/>
</dbReference>
<dbReference type="NCBIfam" id="NF004403">
    <property type="entry name" value="PRK05758.2-4"/>
    <property type="match status" value="1"/>
</dbReference>
<dbReference type="OrthoDB" id="9802471at2"/>
<evidence type="ECO:0000256" key="7">
    <source>
        <dbReference type="ARBA" id="ARBA00023310"/>
    </source>
</evidence>
<keyword evidence="3 8" id="KW-0375">Hydrogen ion transport</keyword>
<reference evidence="9 10" key="1">
    <citation type="submission" date="2018-08" db="EMBL/GenBank/DDBJ databases">
        <title>Bacillus chawlae sp. nov., Bacillus glennii sp. nov., and Bacillus saganii sp. nov. Isolated from the Vehicle Assembly Building at Kennedy Space Center where the Viking Spacecraft were Assembled.</title>
        <authorList>
            <person name="Seuylemezian A."/>
            <person name="Vaishampayan P."/>
        </authorList>
    </citation>
    <scope>NUCLEOTIDE SEQUENCE [LARGE SCALE GENOMIC DNA]</scope>
    <source>
        <strain evidence="9 10">V44-8</strain>
    </source>
</reference>
<dbReference type="NCBIfam" id="TIGR01145">
    <property type="entry name" value="ATP_synt_delta"/>
    <property type="match status" value="1"/>
</dbReference>
<dbReference type="SUPFAM" id="SSF47928">
    <property type="entry name" value="N-terminal domain of the delta subunit of the F1F0-ATP synthase"/>
    <property type="match status" value="1"/>
</dbReference>
<dbReference type="Pfam" id="PF00213">
    <property type="entry name" value="OSCP"/>
    <property type="match status" value="1"/>
</dbReference>
<dbReference type="PRINTS" id="PR00125">
    <property type="entry name" value="ATPASEDELTA"/>
</dbReference>
<gene>
    <name evidence="8" type="primary">atpH</name>
    <name evidence="9" type="ORF">D0466_14165</name>
</gene>
<keyword evidence="7 8" id="KW-0066">ATP synthesis</keyword>